<evidence type="ECO:0000313" key="9">
    <source>
        <dbReference type="EMBL" id="CAD5217352.1"/>
    </source>
</evidence>
<dbReference type="OrthoDB" id="10453229at2759"/>
<accession>A0A1I7SV38</accession>
<protein>
    <submittedName>
        <fullName evidence="9">(pine wood nematode) hypothetical protein</fullName>
    </submittedName>
</protein>
<feature type="transmembrane region" description="Helical" evidence="7">
    <location>
        <begin position="178"/>
        <end position="197"/>
    </location>
</feature>
<keyword evidence="11" id="KW-1185">Reference proteome</keyword>
<evidence type="ECO:0000256" key="2">
    <source>
        <dbReference type="ARBA" id="ARBA00006565"/>
    </source>
</evidence>
<feature type="transmembrane region" description="Helical" evidence="7">
    <location>
        <begin position="85"/>
        <end position="106"/>
    </location>
</feature>
<feature type="transmembrane region" description="Helical" evidence="7">
    <location>
        <begin position="147"/>
        <end position="166"/>
    </location>
</feature>
<dbReference type="InterPro" id="IPR019402">
    <property type="entry name" value="CWH43_N"/>
</dbReference>
<feature type="transmembrane region" description="Helical" evidence="7">
    <location>
        <begin position="30"/>
        <end position="51"/>
    </location>
</feature>
<evidence type="ECO:0000256" key="6">
    <source>
        <dbReference type="SAM" id="MobiDB-lite"/>
    </source>
</evidence>
<evidence type="ECO:0000313" key="12">
    <source>
        <dbReference type="WBParaSite" id="BXY_1691200.1"/>
    </source>
</evidence>
<reference evidence="9" key="2">
    <citation type="submission" date="2020-09" db="EMBL/GenBank/DDBJ databases">
        <authorList>
            <person name="Kikuchi T."/>
        </authorList>
    </citation>
    <scope>NUCLEOTIDE SEQUENCE</scope>
    <source>
        <strain evidence="9">Ka4C1</strain>
    </source>
</reference>
<feature type="domain" description="CWH43-like N-terminal" evidence="8">
    <location>
        <begin position="29"/>
        <end position="264"/>
    </location>
</feature>
<feature type="transmembrane region" description="Helical" evidence="7">
    <location>
        <begin position="112"/>
        <end position="135"/>
    </location>
</feature>
<dbReference type="EMBL" id="CAJFCV020000002">
    <property type="protein sequence ID" value="CAG9100855.1"/>
    <property type="molecule type" value="Genomic_DNA"/>
</dbReference>
<evidence type="ECO:0000256" key="3">
    <source>
        <dbReference type="ARBA" id="ARBA00022692"/>
    </source>
</evidence>
<keyword evidence="4 7" id="KW-1133">Transmembrane helix</keyword>
<dbReference type="Pfam" id="PF10277">
    <property type="entry name" value="Frag1"/>
    <property type="match status" value="1"/>
</dbReference>
<evidence type="ECO:0000313" key="10">
    <source>
        <dbReference type="Proteomes" id="UP000095284"/>
    </source>
</evidence>
<dbReference type="InterPro" id="IPR050911">
    <property type="entry name" value="DRAM/TMEM150_Autophagy_Mod"/>
</dbReference>
<dbReference type="Proteomes" id="UP000582659">
    <property type="component" value="Unassembled WGS sequence"/>
</dbReference>
<reference evidence="12" key="1">
    <citation type="submission" date="2016-11" db="UniProtKB">
        <authorList>
            <consortium name="WormBaseParasite"/>
        </authorList>
    </citation>
    <scope>IDENTIFICATION</scope>
</reference>
<dbReference type="WBParaSite" id="BXY_1691200.1">
    <property type="protein sequence ID" value="BXY_1691200.1"/>
    <property type="gene ID" value="BXY_1691200"/>
</dbReference>
<feature type="compositionally biased region" description="Low complexity" evidence="6">
    <location>
        <begin position="284"/>
        <end position="299"/>
    </location>
</feature>
<evidence type="ECO:0000256" key="7">
    <source>
        <dbReference type="SAM" id="Phobius"/>
    </source>
</evidence>
<evidence type="ECO:0000259" key="8">
    <source>
        <dbReference type="Pfam" id="PF10277"/>
    </source>
</evidence>
<sequence length="316" mass="35388">MSVQSNVPAQTEEIEENQVELSTFSVYSSVFPALTVLSFLCAVVGSFYFTLSDNHYISYLPSFSDIGDLPPERCFFSFFMNTSAFFWLCTAYFIYVTLTVHLHTFMEMQATWALTIVIFNTFGLFIGVGMAIIANFQASSIGFVHKLGCGVFLLSALFYQWGYIAICFNLKPKLEPNYRPIVISRIFIALLFTLILFTRAGMTFYLSPEGNKTFVSTIRNPNVENSTMTLYLKHESSLIINHTIEWAALVTFNLFVLTFTSELDGFDVKTVGKVVEMRDTDGGPLNNMPDPLPVVPLDAPDLDSPKSPKTAQPTAN</sequence>
<name>A0A1I7SV38_BURXY</name>
<dbReference type="Proteomes" id="UP000659654">
    <property type="component" value="Unassembled WGS sequence"/>
</dbReference>
<keyword evidence="3 7" id="KW-0812">Transmembrane</keyword>
<keyword evidence="5 7" id="KW-0472">Membrane</keyword>
<evidence type="ECO:0000256" key="1">
    <source>
        <dbReference type="ARBA" id="ARBA00004127"/>
    </source>
</evidence>
<dbReference type="GO" id="GO:0012505">
    <property type="term" value="C:endomembrane system"/>
    <property type="evidence" value="ECO:0007669"/>
    <property type="project" value="UniProtKB-SubCell"/>
</dbReference>
<dbReference type="AlphaFoldDB" id="A0A1I7SV38"/>
<dbReference type="EMBL" id="CAJFDI010000002">
    <property type="protein sequence ID" value="CAD5217352.1"/>
    <property type="molecule type" value="Genomic_DNA"/>
</dbReference>
<comment type="similarity">
    <text evidence="2">Belongs to the DRAM/TMEM150 family.</text>
</comment>
<dbReference type="PANTHER" id="PTHR21324:SF2">
    <property type="entry name" value="EG:22E5.9 PROTEIN"/>
    <property type="match status" value="1"/>
</dbReference>
<proteinExistence type="inferred from homology"/>
<dbReference type="PANTHER" id="PTHR21324">
    <property type="entry name" value="FASTING-INDUCIBLE INTEGRAL MEMBRANE PROTEIN TM6P1-RELATED"/>
    <property type="match status" value="1"/>
</dbReference>
<evidence type="ECO:0000256" key="4">
    <source>
        <dbReference type="ARBA" id="ARBA00022989"/>
    </source>
</evidence>
<organism evidence="10 12">
    <name type="scientific">Bursaphelenchus xylophilus</name>
    <name type="common">Pinewood nematode worm</name>
    <name type="synonym">Aphelenchoides xylophilus</name>
    <dbReference type="NCBI Taxonomy" id="6326"/>
    <lineage>
        <taxon>Eukaryota</taxon>
        <taxon>Metazoa</taxon>
        <taxon>Ecdysozoa</taxon>
        <taxon>Nematoda</taxon>
        <taxon>Chromadorea</taxon>
        <taxon>Rhabditida</taxon>
        <taxon>Tylenchina</taxon>
        <taxon>Tylenchomorpha</taxon>
        <taxon>Aphelenchoidea</taxon>
        <taxon>Aphelenchoididae</taxon>
        <taxon>Bursaphelenchus</taxon>
    </lineage>
</organism>
<comment type="subcellular location">
    <subcellularLocation>
        <location evidence="1">Endomembrane system</location>
        <topology evidence="1">Multi-pass membrane protein</topology>
    </subcellularLocation>
</comment>
<feature type="compositionally biased region" description="Polar residues" evidence="6">
    <location>
        <begin position="307"/>
        <end position="316"/>
    </location>
</feature>
<gene>
    <name evidence="9" type="ORF">BXYJ_LOCUS4992</name>
</gene>
<evidence type="ECO:0000313" key="11">
    <source>
        <dbReference type="Proteomes" id="UP000659654"/>
    </source>
</evidence>
<dbReference type="Proteomes" id="UP000095284">
    <property type="component" value="Unplaced"/>
</dbReference>
<evidence type="ECO:0000256" key="5">
    <source>
        <dbReference type="ARBA" id="ARBA00023136"/>
    </source>
</evidence>
<feature type="region of interest" description="Disordered" evidence="6">
    <location>
        <begin position="280"/>
        <end position="316"/>
    </location>
</feature>